<gene>
    <name evidence="1" type="ORF">NTE_02300</name>
</gene>
<keyword evidence="2" id="KW-1185">Reference proteome</keyword>
<accession>A0A075MTB2</accession>
<dbReference type="STRING" id="1459636.NTE_02300"/>
<sequence length="172" mass="19836">MYTHSCKSIVGKEKIKWKIEYDYTYYKVYDNKGTLAGYFFPHYNKSTESEDEEIDNDDAIEKMNKNHEQVSQGTLLVPMTKLDLLDHEEGIGIDHAIASLDANLVRTRFWKDWLARNAKELSIYGARVYTAREDRNMLSVAIGIAGNITLGEKEVKEFLTPLLDRLHDDSLL</sequence>
<dbReference type="Proteomes" id="UP000028194">
    <property type="component" value="Chromosome"/>
</dbReference>
<dbReference type="EMBL" id="CP007174">
    <property type="protein sequence ID" value="AIF84353.1"/>
    <property type="molecule type" value="Genomic_DNA"/>
</dbReference>
<dbReference type="eggNOG" id="arCOG08690">
    <property type="taxonomic scope" value="Archaea"/>
</dbReference>
<name>A0A075MTB2_9ARCH</name>
<evidence type="ECO:0000313" key="1">
    <source>
        <dbReference type="EMBL" id="AIF84353.1"/>
    </source>
</evidence>
<dbReference type="AlphaFoldDB" id="A0A075MTB2"/>
<reference evidence="1 2" key="1">
    <citation type="journal article" date="2014" name="PLoS ONE">
        <title>Genome Sequence of Candidatus Nitrososphaera evergladensis from Group I.1b Enriched from Everglades Soil Reveals Novel Genomic Features of the Ammonia-Oxidizing Archaea.</title>
        <authorList>
            <person name="Zhalnina K.V."/>
            <person name="Dias R."/>
            <person name="Leonard M.T."/>
            <person name="Dorr de Quadros P."/>
            <person name="Camargo F.A."/>
            <person name="Drew J.C."/>
            <person name="Farmerie W.G."/>
            <person name="Daroub S.H."/>
            <person name="Triplett E.W."/>
        </authorList>
    </citation>
    <scope>NUCLEOTIDE SEQUENCE [LARGE SCALE GENOMIC DNA]</scope>
    <source>
        <strain evidence="1 2">SR1</strain>
    </source>
</reference>
<evidence type="ECO:0000313" key="2">
    <source>
        <dbReference type="Proteomes" id="UP000028194"/>
    </source>
</evidence>
<protein>
    <submittedName>
        <fullName evidence="1">Uncharacterized protein</fullName>
    </submittedName>
</protein>
<dbReference type="HOGENOM" id="CLU_1551748_0_0_2"/>
<proteinExistence type="predicted"/>
<organism evidence="1 2">
    <name type="scientific">Candidatus Nitrososphaera evergladensis SR1</name>
    <dbReference type="NCBI Taxonomy" id="1459636"/>
    <lineage>
        <taxon>Archaea</taxon>
        <taxon>Nitrososphaerota</taxon>
        <taxon>Nitrososphaeria</taxon>
        <taxon>Nitrososphaerales</taxon>
        <taxon>Nitrososphaeraceae</taxon>
        <taxon>Nitrososphaera</taxon>
    </lineage>
</organism>
<dbReference type="KEGG" id="nev:NTE_02300"/>